<dbReference type="PANTHER" id="PTHR12558:SF13">
    <property type="entry name" value="CELL DIVISION CYCLE PROTEIN 27 HOMOLOG"/>
    <property type="match status" value="1"/>
</dbReference>
<dbReference type="SMART" id="SM00862">
    <property type="entry name" value="Trans_reg_C"/>
    <property type="match status" value="1"/>
</dbReference>
<sequence>MESDSGANAGTQGAERYRFGDIVVDAVAYTISRNGQSVAVEPKAFSVLLVLLRHAGQLVPRDELLDAVWGHRHITPGVLTRAIAQLRAALDDRAEPHYIQTQHAVGYRFIGVLEPEEAILATVPPNAGGLAQGAVTAMSASPPAAAAADTPSAISVSDHAPSPASPYAGNERRGARGLWRWQWAAFAVVMLALAVWAWREHRPTRVRAAEPSIAVLPFTNLSENRDNDYFAEGLAAEMHDALAGVQGLKVAAQVSPATVLKQGGDVKALGALLGVSTVLDASVRREGQRVRINARLSDCATGYTLWTRSYDRQLSEVFDTQVEIAEEAVRSLIEVLPKQSEAMARRLTPTRNAAAFDAYLRGLQQLLAGGEGSEAKAVGFFDSALKADSGFARAQAGICRSEVAAFRHRHDASAFERARDACTRAGKMDAELGEVNVALGDLYQAHGESGEAVEAYTRAESDPVSRPSAYMGLAMMHAEQGDHQRALALSRKASALRPADARIFAYSGYYSYLAGRSQDAIAAYRKAVELKPDDAIYWNTLAALYVGVGDNAAGMRALERSIAIEPGPEALTNLGELKYQAGDYAAAVDLHTRATVLAPADYLPWGNLGNAQLAEPATANKARATFQQAATLAQGYIATRPADGTALAALGWFLANLGRAGEAREMLMRSEQLKGEQAEIALYNAQTFALLGDTEAARIRLQAARAAGLPETRIVSNVVLRRAGLTPDRARENAVQNTVPSTPGKS</sequence>
<evidence type="ECO:0000256" key="1">
    <source>
        <dbReference type="ARBA" id="ARBA00023125"/>
    </source>
</evidence>
<dbReference type="Pfam" id="PF13181">
    <property type="entry name" value="TPR_8"/>
    <property type="match status" value="1"/>
</dbReference>
<feature type="domain" description="OmpR/PhoB-type" evidence="5">
    <location>
        <begin position="14"/>
        <end position="111"/>
    </location>
</feature>
<dbReference type="Gene3D" id="1.10.10.10">
    <property type="entry name" value="Winged helix-like DNA-binding domain superfamily/Winged helix DNA-binding domain"/>
    <property type="match status" value="1"/>
</dbReference>
<evidence type="ECO:0000256" key="2">
    <source>
        <dbReference type="PROSITE-ProRule" id="PRU00339"/>
    </source>
</evidence>
<dbReference type="RefSeq" id="WP_310090010.1">
    <property type="nucleotide sequence ID" value="NZ_JAVDTT010000001.1"/>
</dbReference>
<feature type="repeat" description="TPR" evidence="2">
    <location>
        <begin position="568"/>
        <end position="601"/>
    </location>
</feature>
<organism evidence="6 7">
    <name type="scientific">Pseudoxanthomonas sacheonensis</name>
    <dbReference type="NCBI Taxonomy" id="443615"/>
    <lineage>
        <taxon>Bacteria</taxon>
        <taxon>Pseudomonadati</taxon>
        <taxon>Pseudomonadota</taxon>
        <taxon>Gammaproteobacteria</taxon>
        <taxon>Lysobacterales</taxon>
        <taxon>Lysobacteraceae</taxon>
        <taxon>Pseudoxanthomonas</taxon>
    </lineage>
</organism>
<evidence type="ECO:0000259" key="5">
    <source>
        <dbReference type="PROSITE" id="PS51755"/>
    </source>
</evidence>
<dbReference type="InterPro" id="IPR016032">
    <property type="entry name" value="Sig_transdc_resp-reg_C-effctor"/>
</dbReference>
<dbReference type="CDD" id="cd00383">
    <property type="entry name" value="trans_reg_C"/>
    <property type="match status" value="1"/>
</dbReference>
<evidence type="ECO:0000313" key="7">
    <source>
        <dbReference type="Proteomes" id="UP001254759"/>
    </source>
</evidence>
<evidence type="ECO:0000256" key="3">
    <source>
        <dbReference type="PROSITE-ProRule" id="PRU01091"/>
    </source>
</evidence>
<accession>A0ABU1RQH9</accession>
<dbReference type="SMART" id="SM00028">
    <property type="entry name" value="TPR"/>
    <property type="match status" value="5"/>
</dbReference>
<dbReference type="Pfam" id="PF13432">
    <property type="entry name" value="TPR_16"/>
    <property type="match status" value="2"/>
</dbReference>
<reference evidence="6 7" key="1">
    <citation type="submission" date="2023-07" db="EMBL/GenBank/DDBJ databases">
        <title>Sorghum-associated microbial communities from plants grown in Nebraska, USA.</title>
        <authorList>
            <person name="Schachtman D."/>
        </authorList>
    </citation>
    <scope>NUCLEOTIDE SEQUENCE [LARGE SCALE GENOMIC DNA]</scope>
    <source>
        <strain evidence="6 7">BE107</strain>
    </source>
</reference>
<gene>
    <name evidence="6" type="ORF">J2W94_000449</name>
</gene>
<keyword evidence="1 3" id="KW-0238">DNA-binding</keyword>
<dbReference type="PANTHER" id="PTHR12558">
    <property type="entry name" value="CELL DIVISION CYCLE 16,23,27"/>
    <property type="match status" value="1"/>
</dbReference>
<dbReference type="InterPro" id="IPR011990">
    <property type="entry name" value="TPR-like_helical_dom_sf"/>
</dbReference>
<dbReference type="EMBL" id="JAVDTT010000001">
    <property type="protein sequence ID" value="MDR6840185.1"/>
    <property type="molecule type" value="Genomic_DNA"/>
</dbReference>
<dbReference type="InterPro" id="IPR001867">
    <property type="entry name" value="OmpR/PhoB-type_DNA-bd"/>
</dbReference>
<dbReference type="Pfam" id="PF00486">
    <property type="entry name" value="Trans_reg_C"/>
    <property type="match status" value="1"/>
</dbReference>
<dbReference type="SUPFAM" id="SSF46894">
    <property type="entry name" value="C-terminal effector domain of the bipartite response regulators"/>
    <property type="match status" value="1"/>
</dbReference>
<dbReference type="Gene3D" id="3.40.50.10610">
    <property type="entry name" value="ABC-type transport auxiliary lipoprotein component"/>
    <property type="match status" value="1"/>
</dbReference>
<dbReference type="PROSITE" id="PS50005">
    <property type="entry name" value="TPR"/>
    <property type="match status" value="3"/>
</dbReference>
<feature type="repeat" description="TPR" evidence="2">
    <location>
        <begin position="501"/>
        <end position="534"/>
    </location>
</feature>
<protein>
    <submittedName>
        <fullName evidence="6">TolB-like protein/DNA-binding winged helix-turn-helix (WHTH) protein/Flp pilus assembly protein TadD</fullName>
    </submittedName>
</protein>
<feature type="region of interest" description="Disordered" evidence="4">
    <location>
        <begin position="149"/>
        <end position="171"/>
    </location>
</feature>
<evidence type="ECO:0000256" key="4">
    <source>
        <dbReference type="SAM" id="MobiDB-lite"/>
    </source>
</evidence>
<dbReference type="Proteomes" id="UP001254759">
    <property type="component" value="Unassembled WGS sequence"/>
</dbReference>
<proteinExistence type="predicted"/>
<dbReference type="Gene3D" id="1.25.40.10">
    <property type="entry name" value="Tetratricopeptide repeat domain"/>
    <property type="match status" value="2"/>
</dbReference>
<feature type="repeat" description="TPR" evidence="2">
    <location>
        <begin position="467"/>
        <end position="500"/>
    </location>
</feature>
<dbReference type="InterPro" id="IPR019734">
    <property type="entry name" value="TPR_rpt"/>
</dbReference>
<evidence type="ECO:0000313" key="6">
    <source>
        <dbReference type="EMBL" id="MDR6840185.1"/>
    </source>
</evidence>
<dbReference type="InterPro" id="IPR036388">
    <property type="entry name" value="WH-like_DNA-bd_sf"/>
</dbReference>
<feature type="DNA-binding region" description="OmpR/PhoB-type" evidence="3">
    <location>
        <begin position="14"/>
        <end position="111"/>
    </location>
</feature>
<comment type="caution">
    <text evidence="6">The sequence shown here is derived from an EMBL/GenBank/DDBJ whole genome shotgun (WGS) entry which is preliminary data.</text>
</comment>
<keyword evidence="2" id="KW-0802">TPR repeat</keyword>
<dbReference type="SUPFAM" id="SSF48452">
    <property type="entry name" value="TPR-like"/>
    <property type="match status" value="2"/>
</dbReference>
<name>A0ABU1RQH9_9GAMM</name>
<dbReference type="PROSITE" id="PS51755">
    <property type="entry name" value="OMPR_PHOB"/>
    <property type="match status" value="1"/>
</dbReference>
<keyword evidence="7" id="KW-1185">Reference proteome</keyword>